<feature type="transmembrane region" description="Helical" evidence="19">
    <location>
        <begin position="284"/>
        <end position="301"/>
    </location>
</feature>
<feature type="domain" description="Major facilitator superfamily (MFS) profile" evidence="20">
    <location>
        <begin position="54"/>
        <end position="467"/>
    </location>
</feature>
<evidence type="ECO:0000256" key="19">
    <source>
        <dbReference type="SAM" id="Phobius"/>
    </source>
</evidence>
<dbReference type="Gene3D" id="1.20.1250.20">
    <property type="entry name" value="MFS general substrate transporter like domains"/>
    <property type="match status" value="2"/>
</dbReference>
<evidence type="ECO:0000256" key="4">
    <source>
        <dbReference type="ARBA" id="ARBA00022553"/>
    </source>
</evidence>
<dbReference type="InterPro" id="IPR036259">
    <property type="entry name" value="MFS_trans_sf"/>
</dbReference>
<dbReference type="FunFam" id="1.20.1250.20:FF:000184">
    <property type="entry name" value="Feline leukemia virus subgroup C receptor-related protein 1"/>
    <property type="match status" value="1"/>
</dbReference>
<evidence type="ECO:0000313" key="22">
    <source>
        <dbReference type="Proteomes" id="UP000549394"/>
    </source>
</evidence>
<evidence type="ECO:0000256" key="14">
    <source>
        <dbReference type="ARBA" id="ARBA00046338"/>
    </source>
</evidence>
<dbReference type="InterPro" id="IPR049680">
    <property type="entry name" value="FLVCR1-2_SLC49-like"/>
</dbReference>
<keyword evidence="2" id="KW-0813">Transport</keyword>
<feature type="transmembrane region" description="Helical" evidence="19">
    <location>
        <begin position="183"/>
        <end position="204"/>
    </location>
</feature>
<dbReference type="OrthoDB" id="422206at2759"/>
<comment type="catalytic activity">
    <reaction evidence="12">
        <text>choline(out) = choline(in)</text>
        <dbReference type="Rhea" id="RHEA:32751"/>
        <dbReference type="ChEBI" id="CHEBI:15354"/>
    </reaction>
</comment>
<dbReference type="Proteomes" id="UP000549394">
    <property type="component" value="Unassembled WGS sequence"/>
</dbReference>
<keyword evidence="4" id="KW-0597">Phosphoprotein</keyword>
<comment type="function">
    <text evidence="15">Uniporter that mediates the transport of extracellular choline and ethanolamine into cells, thereby playing a key role in phospholipid biosynthesis. Choline and ethanolamine are the precursors of phosphatidylcholine and phosphatidylethanolamine, respectively, the two most abundant phospholipids. Transport is not coupled with proton transport and is exclusively driven by the choline (or ethanolamine) gradient across the plasma membrane. Also acts as a heme b transporter that mediates heme efflux from the cytoplasm to the extracellular compartment.</text>
</comment>
<dbReference type="PROSITE" id="PS50850">
    <property type="entry name" value="MFS"/>
    <property type="match status" value="1"/>
</dbReference>
<keyword evidence="5 19" id="KW-0812">Transmembrane</keyword>
<comment type="catalytic activity">
    <reaction evidence="11">
        <text>heme b(in) = heme b(out)</text>
        <dbReference type="Rhea" id="RHEA:75443"/>
        <dbReference type="ChEBI" id="CHEBI:60344"/>
    </reaction>
</comment>
<dbReference type="SUPFAM" id="SSF103473">
    <property type="entry name" value="MFS general substrate transporter"/>
    <property type="match status" value="1"/>
</dbReference>
<sequence>MKDSDNVDNDDNTRADESLLSKPEKKHDKLPRPLIKQPSIIPRVYKRRWLILLIFCLYSLSNAYQWIHLNIISNIIESYYNSSLPEKFYERRVAIDWLSMLYMLAYIPLIFPATWLLDKKGLRMCGLCGAFLNALGAWVKVIAVHPERFPILMMAQAVCAVAQVFILGIPARLAAVWFGPNEVSTATALGVFGNQVGVAIGFLLPPEIVPEAADKELMGKRFKYMMYGTAGFTTLIFILMVFLFKKSPPIPPSTAQARLLEEVENEMAADYLASLKRLLLNKPFVLLALTYGINTGSYYAIGTLLNPIILEYFPNEEIVAGRIGLTLVLAGVAGSIIAGFWLDKTKWYKSTTVGIYFLSFTGMIIFTLTLKFLSKIWIAFLCSGLLGFFMTGYLPVGFEFAAEITYPESEGTSSGLLNASAQAFGIVSTMGMGIIISKFDSFYANLAVSISLLVGTIGTVLIQSDLKRQRAGTYEVEVKKILLFPSITTQIIISYI</sequence>
<keyword evidence="8 19" id="KW-0472">Membrane</keyword>
<dbReference type="EMBL" id="CAJFCJ010000009">
    <property type="protein sequence ID" value="CAD5118800.1"/>
    <property type="molecule type" value="Genomic_DNA"/>
</dbReference>
<feature type="transmembrane region" description="Helical" evidence="19">
    <location>
        <begin position="97"/>
        <end position="117"/>
    </location>
</feature>
<evidence type="ECO:0000256" key="5">
    <source>
        <dbReference type="ARBA" id="ARBA00022692"/>
    </source>
</evidence>
<organism evidence="21 22">
    <name type="scientific">Dimorphilus gyrociliatus</name>
    <dbReference type="NCBI Taxonomy" id="2664684"/>
    <lineage>
        <taxon>Eukaryota</taxon>
        <taxon>Metazoa</taxon>
        <taxon>Spiralia</taxon>
        <taxon>Lophotrochozoa</taxon>
        <taxon>Annelida</taxon>
        <taxon>Polychaeta</taxon>
        <taxon>Polychaeta incertae sedis</taxon>
        <taxon>Dinophilidae</taxon>
        <taxon>Dimorphilus</taxon>
    </lineage>
</organism>
<feature type="transmembrane region" description="Helical" evidence="19">
    <location>
        <begin position="416"/>
        <end position="436"/>
    </location>
</feature>
<evidence type="ECO:0000256" key="8">
    <source>
        <dbReference type="ARBA" id="ARBA00023136"/>
    </source>
</evidence>
<proteinExistence type="inferred from homology"/>
<dbReference type="PANTHER" id="PTHR10924:SF4">
    <property type="entry name" value="GH15861P"/>
    <property type="match status" value="1"/>
</dbReference>
<comment type="catalytic activity">
    <reaction evidence="13">
        <text>ethanolamine(in) = ethanolamine(out)</text>
        <dbReference type="Rhea" id="RHEA:32747"/>
        <dbReference type="ChEBI" id="CHEBI:57603"/>
    </reaction>
</comment>
<feature type="transmembrane region" description="Helical" evidence="19">
    <location>
        <begin position="321"/>
        <end position="341"/>
    </location>
</feature>
<keyword evidence="10" id="KW-0325">Glycoprotein</keyword>
<dbReference type="AlphaFoldDB" id="A0A7I8VR56"/>
<dbReference type="InterPro" id="IPR020846">
    <property type="entry name" value="MFS_dom"/>
</dbReference>
<protein>
    <recommendedName>
        <fullName evidence="16">Choline/ethanolamine transporter FLVCR1</fullName>
    </recommendedName>
    <alternativeName>
        <fullName evidence="17">Heme transporter FLVCR1</fullName>
    </alternativeName>
</protein>
<dbReference type="GO" id="GO:0015232">
    <property type="term" value="F:heme transmembrane transporter activity"/>
    <property type="evidence" value="ECO:0007669"/>
    <property type="project" value="UniProtKB-ARBA"/>
</dbReference>
<dbReference type="GO" id="GO:0043249">
    <property type="term" value="P:erythrocyte maturation"/>
    <property type="evidence" value="ECO:0007669"/>
    <property type="project" value="UniProtKB-KW"/>
</dbReference>
<evidence type="ECO:0000256" key="9">
    <source>
        <dbReference type="ARBA" id="ARBA00023170"/>
    </source>
</evidence>
<evidence type="ECO:0000256" key="6">
    <source>
        <dbReference type="ARBA" id="ARBA00022989"/>
    </source>
</evidence>
<evidence type="ECO:0000256" key="15">
    <source>
        <dbReference type="ARBA" id="ARBA00060240"/>
    </source>
</evidence>
<evidence type="ECO:0000256" key="2">
    <source>
        <dbReference type="ARBA" id="ARBA00022448"/>
    </source>
</evidence>
<evidence type="ECO:0000256" key="17">
    <source>
        <dbReference type="ARBA" id="ARBA00080886"/>
    </source>
</evidence>
<evidence type="ECO:0000256" key="7">
    <source>
        <dbReference type="ARBA" id="ARBA00023057"/>
    </source>
</evidence>
<feature type="region of interest" description="Disordered" evidence="18">
    <location>
        <begin position="1"/>
        <end position="30"/>
    </location>
</feature>
<accession>A0A7I8VR56</accession>
<dbReference type="GO" id="GO:0006783">
    <property type="term" value="P:heme biosynthetic process"/>
    <property type="evidence" value="ECO:0007669"/>
    <property type="project" value="UniProtKB-ARBA"/>
</dbReference>
<gene>
    <name evidence="21" type="ORF">DGYR_LOCUS7122</name>
</gene>
<dbReference type="PANTHER" id="PTHR10924">
    <property type="entry name" value="MAJOR FACILITATOR SUPERFAMILY PROTEIN-RELATED"/>
    <property type="match status" value="1"/>
</dbReference>
<keyword evidence="6 19" id="KW-1133">Transmembrane helix</keyword>
<comment type="caution">
    <text evidence="21">The sequence shown here is derived from an EMBL/GenBank/DDBJ whole genome shotgun (WGS) entry which is preliminary data.</text>
</comment>
<comment type="similarity">
    <text evidence="14">Belongs to the major facilitator superfamily. Feline leukemia virus subgroup C receptor (TC 2.A.1.28.1) family.</text>
</comment>
<feature type="transmembrane region" description="Helical" evidence="19">
    <location>
        <begin position="149"/>
        <end position="171"/>
    </location>
</feature>
<dbReference type="GO" id="GO:0031966">
    <property type="term" value="C:mitochondrial membrane"/>
    <property type="evidence" value="ECO:0007669"/>
    <property type="project" value="UniProtKB-ARBA"/>
</dbReference>
<keyword evidence="7" id="KW-0265">Erythrocyte maturation</keyword>
<evidence type="ECO:0000256" key="18">
    <source>
        <dbReference type="SAM" id="MobiDB-lite"/>
    </source>
</evidence>
<feature type="transmembrane region" description="Helical" evidence="19">
    <location>
        <begin position="49"/>
        <end position="67"/>
    </location>
</feature>
<evidence type="ECO:0000256" key="1">
    <source>
        <dbReference type="ARBA" id="ARBA00004651"/>
    </source>
</evidence>
<evidence type="ECO:0000256" key="11">
    <source>
        <dbReference type="ARBA" id="ARBA00035075"/>
    </source>
</evidence>
<evidence type="ECO:0000259" key="20">
    <source>
        <dbReference type="PROSITE" id="PS50850"/>
    </source>
</evidence>
<keyword evidence="3" id="KW-1003">Cell membrane</keyword>
<evidence type="ECO:0000313" key="21">
    <source>
        <dbReference type="EMBL" id="CAD5118800.1"/>
    </source>
</evidence>
<evidence type="ECO:0000256" key="13">
    <source>
        <dbReference type="ARBA" id="ARBA00045087"/>
    </source>
</evidence>
<evidence type="ECO:0000256" key="10">
    <source>
        <dbReference type="ARBA" id="ARBA00023180"/>
    </source>
</evidence>
<dbReference type="CDD" id="cd17398">
    <property type="entry name" value="MFS_FLVCR_like"/>
    <property type="match status" value="1"/>
</dbReference>
<keyword evidence="9" id="KW-0675">Receptor</keyword>
<dbReference type="InterPro" id="IPR011701">
    <property type="entry name" value="MFS"/>
</dbReference>
<feature type="transmembrane region" description="Helical" evidence="19">
    <location>
        <begin position="124"/>
        <end position="143"/>
    </location>
</feature>
<feature type="transmembrane region" description="Helical" evidence="19">
    <location>
        <begin position="224"/>
        <end position="244"/>
    </location>
</feature>
<evidence type="ECO:0000256" key="3">
    <source>
        <dbReference type="ARBA" id="ARBA00022475"/>
    </source>
</evidence>
<reference evidence="21 22" key="1">
    <citation type="submission" date="2020-08" db="EMBL/GenBank/DDBJ databases">
        <authorList>
            <person name="Hejnol A."/>
        </authorList>
    </citation>
    <scope>NUCLEOTIDE SEQUENCE [LARGE SCALE GENOMIC DNA]</scope>
</reference>
<evidence type="ECO:0000256" key="16">
    <source>
        <dbReference type="ARBA" id="ARBA00068050"/>
    </source>
</evidence>
<name>A0A7I8VR56_9ANNE</name>
<dbReference type="GO" id="GO:0020037">
    <property type="term" value="F:heme binding"/>
    <property type="evidence" value="ECO:0007669"/>
    <property type="project" value="TreeGrafter"/>
</dbReference>
<feature type="transmembrane region" description="Helical" evidence="19">
    <location>
        <begin position="376"/>
        <end position="396"/>
    </location>
</feature>
<dbReference type="GO" id="GO:0097037">
    <property type="term" value="P:heme export"/>
    <property type="evidence" value="ECO:0007669"/>
    <property type="project" value="TreeGrafter"/>
</dbReference>
<dbReference type="GO" id="GO:0005886">
    <property type="term" value="C:plasma membrane"/>
    <property type="evidence" value="ECO:0007669"/>
    <property type="project" value="UniProtKB-SubCell"/>
</dbReference>
<feature type="transmembrane region" description="Helical" evidence="19">
    <location>
        <begin position="442"/>
        <end position="462"/>
    </location>
</feature>
<feature type="transmembrane region" description="Helical" evidence="19">
    <location>
        <begin position="353"/>
        <end position="370"/>
    </location>
</feature>
<keyword evidence="22" id="KW-1185">Reference proteome</keyword>
<dbReference type="Pfam" id="PF07690">
    <property type="entry name" value="MFS_1"/>
    <property type="match status" value="1"/>
</dbReference>
<evidence type="ECO:0000256" key="12">
    <source>
        <dbReference type="ARBA" id="ARBA00036811"/>
    </source>
</evidence>
<comment type="subcellular location">
    <subcellularLocation>
        <location evidence="1">Cell membrane</location>
        <topology evidence="1">Multi-pass membrane protein</topology>
    </subcellularLocation>
</comment>